<organism evidence="4 5">
    <name type="scientific">Nocardioides ginsengisoli</name>
    <dbReference type="NCBI Taxonomy" id="363868"/>
    <lineage>
        <taxon>Bacteria</taxon>
        <taxon>Bacillati</taxon>
        <taxon>Actinomycetota</taxon>
        <taxon>Actinomycetes</taxon>
        <taxon>Propionibacteriales</taxon>
        <taxon>Nocardioidaceae</taxon>
        <taxon>Nocardioides</taxon>
    </lineage>
</organism>
<feature type="compositionally biased region" description="Low complexity" evidence="1">
    <location>
        <begin position="573"/>
        <end position="595"/>
    </location>
</feature>
<dbReference type="Pfam" id="PF11992">
    <property type="entry name" value="TgpA_N"/>
    <property type="match status" value="1"/>
</dbReference>
<keyword evidence="2" id="KW-0812">Transmembrane</keyword>
<keyword evidence="2" id="KW-1133">Transmembrane helix</keyword>
<protein>
    <submittedName>
        <fullName evidence="4">TransglutaminaseTgpA domain-containing protein</fullName>
    </submittedName>
</protein>
<dbReference type="SMART" id="SM00460">
    <property type="entry name" value="TGc"/>
    <property type="match status" value="1"/>
</dbReference>
<accession>A0ABW3W9R7</accession>
<dbReference type="Pfam" id="PF01841">
    <property type="entry name" value="Transglut_core"/>
    <property type="match status" value="1"/>
</dbReference>
<dbReference type="Gene3D" id="3.10.620.30">
    <property type="match status" value="1"/>
</dbReference>
<dbReference type="PANTHER" id="PTHR42736:SF1">
    <property type="entry name" value="PROTEIN-GLUTAMINE GAMMA-GLUTAMYLTRANSFERASE"/>
    <property type="match status" value="1"/>
</dbReference>
<comment type="caution">
    <text evidence="4">The sequence shown here is derived from an EMBL/GenBank/DDBJ whole genome shotgun (WGS) entry which is preliminary data.</text>
</comment>
<keyword evidence="5" id="KW-1185">Reference proteome</keyword>
<dbReference type="SUPFAM" id="SSF54001">
    <property type="entry name" value="Cysteine proteinases"/>
    <property type="match status" value="1"/>
</dbReference>
<reference evidence="5" key="1">
    <citation type="journal article" date="2019" name="Int. J. Syst. Evol. Microbiol.">
        <title>The Global Catalogue of Microorganisms (GCM) 10K type strain sequencing project: providing services to taxonomists for standard genome sequencing and annotation.</title>
        <authorList>
            <consortium name="The Broad Institute Genomics Platform"/>
            <consortium name="The Broad Institute Genome Sequencing Center for Infectious Disease"/>
            <person name="Wu L."/>
            <person name="Ma J."/>
        </authorList>
    </citation>
    <scope>NUCLEOTIDE SEQUENCE [LARGE SCALE GENOMIC DNA]</scope>
    <source>
        <strain evidence="5">CCUG 52478</strain>
    </source>
</reference>
<proteinExistence type="predicted"/>
<feature type="domain" description="Transglutaminase-like" evidence="3">
    <location>
        <begin position="481"/>
        <end position="551"/>
    </location>
</feature>
<evidence type="ECO:0000313" key="4">
    <source>
        <dbReference type="EMBL" id="MFD1250997.1"/>
    </source>
</evidence>
<feature type="transmembrane region" description="Helical" evidence="2">
    <location>
        <begin position="39"/>
        <end position="57"/>
    </location>
</feature>
<dbReference type="InterPro" id="IPR038765">
    <property type="entry name" value="Papain-like_cys_pep_sf"/>
</dbReference>
<evidence type="ECO:0000256" key="1">
    <source>
        <dbReference type="SAM" id="MobiDB-lite"/>
    </source>
</evidence>
<evidence type="ECO:0000313" key="5">
    <source>
        <dbReference type="Proteomes" id="UP001597229"/>
    </source>
</evidence>
<dbReference type="InterPro" id="IPR052901">
    <property type="entry name" value="Bact_TGase-like"/>
</dbReference>
<feature type="transmembrane region" description="Helical" evidence="2">
    <location>
        <begin position="12"/>
        <end position="33"/>
    </location>
</feature>
<feature type="region of interest" description="Disordered" evidence="1">
    <location>
        <begin position="556"/>
        <end position="616"/>
    </location>
</feature>
<sequence>MSRRSEPFGPAFLLSVVAAVTTWLALTAWSGFVVVQSSYLKPLALLAFLLACSGSLLRWSGTPRWATALVQLLLTTVIVTHEITGSLLPIGGAAHELWNALGTSVDTARQYAAPIGIHVPPVWPLLFASGAAFIVLVDIVACTYRRVPGAGLALLAVYSVPSGFLDDGPQWTSFVGAAAGFLVLLHLEAREHLTRWGRPVGPEEDSLWHGHPVVEAMRAGAGRIGITATALALIVPAFVPVLGVDLLHLGKGNGNGDIQIRKPLVDMRRDLERGKDVPLIRIKTNDPSPSYLRVSVLNRYTGDEWSSGDRNVASKDVADGPLPRPQGLSQDVPFTKYRYQVDVGDDFDSTWLPTQFPAASVTATGDWRYDPTTMDFLAAKGDLDTRGLSYTMVGLNLDYGTDGRFFGNARTGDVPQELLSVPTGVPTIARSLAQSVTRGASDDYERALLLQRWFRQDGGFRYDLRRAPDGTGNQTLETFLARSGRVGYCEQYASAMAVMARILGIPARVAVGFLQPQPLGDGIWEYSSHDLHAWPELYFEGTGWVRFEPTPAGRVDSVPAYSRVPVDGGSNEPGGLPSQSSQPPTGSATGATTGPRPHRRPEVDTTNGGKVTTQESGPSTIVVVGGVALLILLLAGAALAGPRSVRARTRTRRLAGDPEQIWAELRASAIDLGLPWPDGRSPREIGTLLVDRLGDPAEPPQERPRTGADVAPEAADALERVVRAVERLRYARPATSAASAASATPSGGVATLAGPATLTDDSALVVAALQAGVTPQARRRARWVPRSTWGTLTRRFTR</sequence>
<gene>
    <name evidence="4" type="ORF">ACFQ3F_24610</name>
</gene>
<feature type="transmembrane region" description="Helical" evidence="2">
    <location>
        <begin position="224"/>
        <end position="243"/>
    </location>
</feature>
<dbReference type="EMBL" id="JBHTLX010000030">
    <property type="protein sequence ID" value="MFD1250997.1"/>
    <property type="molecule type" value="Genomic_DNA"/>
</dbReference>
<evidence type="ECO:0000256" key="2">
    <source>
        <dbReference type="SAM" id="Phobius"/>
    </source>
</evidence>
<dbReference type="PANTHER" id="PTHR42736">
    <property type="entry name" value="PROTEIN-GLUTAMINE GAMMA-GLUTAMYLTRANSFERASE"/>
    <property type="match status" value="1"/>
</dbReference>
<feature type="compositionally biased region" description="Polar residues" evidence="1">
    <location>
        <begin position="604"/>
        <end position="616"/>
    </location>
</feature>
<dbReference type="RefSeq" id="WP_367920227.1">
    <property type="nucleotide sequence ID" value="NZ_BAABAC010000027.1"/>
</dbReference>
<feature type="transmembrane region" description="Helical" evidence="2">
    <location>
        <begin position="620"/>
        <end position="640"/>
    </location>
</feature>
<feature type="transmembrane region" description="Helical" evidence="2">
    <location>
        <begin position="69"/>
        <end position="90"/>
    </location>
</feature>
<feature type="transmembrane region" description="Helical" evidence="2">
    <location>
        <begin position="122"/>
        <end position="140"/>
    </location>
</feature>
<keyword evidence="2" id="KW-0472">Membrane</keyword>
<dbReference type="InterPro" id="IPR002931">
    <property type="entry name" value="Transglutaminase-like"/>
</dbReference>
<feature type="region of interest" description="Disordered" evidence="1">
    <location>
        <begin position="306"/>
        <end position="329"/>
    </location>
</feature>
<name>A0ABW3W9R7_9ACTN</name>
<evidence type="ECO:0000259" key="3">
    <source>
        <dbReference type="SMART" id="SM00460"/>
    </source>
</evidence>
<dbReference type="InterPro" id="IPR021878">
    <property type="entry name" value="TgpA_N"/>
</dbReference>
<dbReference type="Proteomes" id="UP001597229">
    <property type="component" value="Unassembled WGS sequence"/>
</dbReference>